<keyword evidence="2" id="KW-0378">Hydrolase</keyword>
<dbReference type="EMBL" id="OW150024">
    <property type="protein sequence ID" value="CAH2031126.1"/>
    <property type="molecule type" value="Genomic_DNA"/>
</dbReference>
<protein>
    <submittedName>
        <fullName evidence="3">Deoxyribonuclease YjjV</fullName>
    </submittedName>
</protein>
<dbReference type="RefSeq" id="WP_305731965.1">
    <property type="nucleotide sequence ID" value="NZ_OW150024.1"/>
</dbReference>
<evidence type="ECO:0000256" key="2">
    <source>
        <dbReference type="ARBA" id="ARBA00022801"/>
    </source>
</evidence>
<name>A0ABM9D7I1_9BACT</name>
<proteinExistence type="inferred from homology"/>
<evidence type="ECO:0000313" key="4">
    <source>
        <dbReference type="Proteomes" id="UP001295463"/>
    </source>
</evidence>
<organism evidence="3 4">
    <name type="scientific">Trichlorobacter ammonificans</name>
    <dbReference type="NCBI Taxonomy" id="2916410"/>
    <lineage>
        <taxon>Bacteria</taxon>
        <taxon>Pseudomonadati</taxon>
        <taxon>Thermodesulfobacteriota</taxon>
        <taxon>Desulfuromonadia</taxon>
        <taxon>Geobacterales</taxon>
        <taxon>Geobacteraceae</taxon>
        <taxon>Trichlorobacter</taxon>
    </lineage>
</organism>
<evidence type="ECO:0000256" key="1">
    <source>
        <dbReference type="ARBA" id="ARBA00009275"/>
    </source>
</evidence>
<reference evidence="3 4" key="1">
    <citation type="submission" date="2022-03" db="EMBL/GenBank/DDBJ databases">
        <authorList>
            <person name="Koch H."/>
        </authorList>
    </citation>
    <scope>NUCLEOTIDE SEQUENCE [LARGE SCALE GENOMIC DNA]</scope>
    <source>
        <strain evidence="3 4">G1</strain>
    </source>
</reference>
<dbReference type="PIRSF" id="PIRSF005902">
    <property type="entry name" value="DNase_TatD"/>
    <property type="match status" value="1"/>
</dbReference>
<gene>
    <name evidence="3" type="ORF">GEAMG1_1296</name>
</gene>
<keyword evidence="4" id="KW-1185">Reference proteome</keyword>
<dbReference type="CDD" id="cd01310">
    <property type="entry name" value="TatD_DNAse"/>
    <property type="match status" value="1"/>
</dbReference>
<dbReference type="Pfam" id="PF01026">
    <property type="entry name" value="TatD_DNase"/>
    <property type="match status" value="1"/>
</dbReference>
<dbReference type="PANTHER" id="PTHR46124:SF3">
    <property type="entry name" value="HYDROLASE"/>
    <property type="match status" value="1"/>
</dbReference>
<sequence length="253" mass="27847">MLIDTHCHLDLPWLGNHPETYLAAAGAAGVERWVVPGLHPDGWQGIADLCRRYDGTFPAFGIHPRHAGEVSEEALVCLRQWAGKGVAVGEIGLDRRCAHPERQQELFRRQIRIACELELPLLIHCNGMVGMTLAVLREERAERVGGILHGYCGSLESAREFVQMGFVLSPGGNLLRQNTDRPRRLLQSLGLSRLVLESDAPGPAADSPRNRPEFLTELVDCIATMTGYSPGEIIRETGRAALGILPCLGREHR</sequence>
<dbReference type="Proteomes" id="UP001295463">
    <property type="component" value="Chromosome"/>
</dbReference>
<evidence type="ECO:0000313" key="3">
    <source>
        <dbReference type="EMBL" id="CAH2031126.1"/>
    </source>
</evidence>
<dbReference type="InterPro" id="IPR001130">
    <property type="entry name" value="TatD-like"/>
</dbReference>
<dbReference type="Gene3D" id="3.20.20.140">
    <property type="entry name" value="Metal-dependent hydrolases"/>
    <property type="match status" value="1"/>
</dbReference>
<accession>A0ABM9D7I1</accession>
<dbReference type="SUPFAM" id="SSF51556">
    <property type="entry name" value="Metallo-dependent hydrolases"/>
    <property type="match status" value="1"/>
</dbReference>
<dbReference type="PANTHER" id="PTHR46124">
    <property type="entry name" value="D-AMINOACYL-TRNA DEACYLASE"/>
    <property type="match status" value="1"/>
</dbReference>
<dbReference type="InterPro" id="IPR032466">
    <property type="entry name" value="Metal_Hydrolase"/>
</dbReference>
<dbReference type="PROSITE" id="PS01137">
    <property type="entry name" value="TATD_1"/>
    <property type="match status" value="1"/>
</dbReference>
<comment type="similarity">
    <text evidence="1">Belongs to the metallo-dependent hydrolases superfamily. TatD-type hydrolase family.</text>
</comment>
<dbReference type="InterPro" id="IPR018228">
    <property type="entry name" value="DNase_TatD-rel_CS"/>
</dbReference>